<evidence type="ECO:0000313" key="1">
    <source>
        <dbReference type="EMBL" id="GAG97967.1"/>
    </source>
</evidence>
<sequence>GCFSQLSIQDSAASIPNVLHCYGVCSRVMALIFLPSLIRLYDPLHQFVDLALI</sequence>
<gene>
    <name evidence="1" type="ORF">S01H4_43321</name>
</gene>
<dbReference type="AlphaFoldDB" id="X1CYK5"/>
<reference evidence="1" key="1">
    <citation type="journal article" date="2014" name="Front. Microbiol.">
        <title>High frequency of phylogenetically diverse reductive dehalogenase-homologous genes in deep subseafloor sedimentary metagenomes.</title>
        <authorList>
            <person name="Kawai M."/>
            <person name="Futagami T."/>
            <person name="Toyoda A."/>
            <person name="Takaki Y."/>
            <person name="Nishi S."/>
            <person name="Hori S."/>
            <person name="Arai W."/>
            <person name="Tsubouchi T."/>
            <person name="Morono Y."/>
            <person name="Uchiyama I."/>
            <person name="Ito T."/>
            <person name="Fujiyama A."/>
            <person name="Inagaki F."/>
            <person name="Takami H."/>
        </authorList>
    </citation>
    <scope>NUCLEOTIDE SEQUENCE</scope>
    <source>
        <strain evidence="1">Expedition CK06-06</strain>
    </source>
</reference>
<name>X1CYK5_9ZZZZ</name>
<dbReference type="EMBL" id="BART01023887">
    <property type="protein sequence ID" value="GAG97967.1"/>
    <property type="molecule type" value="Genomic_DNA"/>
</dbReference>
<proteinExistence type="predicted"/>
<organism evidence="1">
    <name type="scientific">marine sediment metagenome</name>
    <dbReference type="NCBI Taxonomy" id="412755"/>
    <lineage>
        <taxon>unclassified sequences</taxon>
        <taxon>metagenomes</taxon>
        <taxon>ecological metagenomes</taxon>
    </lineage>
</organism>
<accession>X1CYK5</accession>
<protein>
    <submittedName>
        <fullName evidence="1">Uncharacterized protein</fullName>
    </submittedName>
</protein>
<feature type="non-terminal residue" evidence="1">
    <location>
        <position position="1"/>
    </location>
</feature>
<comment type="caution">
    <text evidence="1">The sequence shown here is derived from an EMBL/GenBank/DDBJ whole genome shotgun (WGS) entry which is preliminary data.</text>
</comment>